<dbReference type="Pfam" id="PF18292">
    <property type="entry name" value="ZIP4_domain"/>
    <property type="match status" value="1"/>
</dbReference>
<name>A0A1S3I5X0_LINAN</name>
<feature type="domain" description="Zinc transporter ZIP4 N-terminal" evidence="2">
    <location>
        <begin position="60"/>
        <end position="128"/>
    </location>
</feature>
<protein>
    <submittedName>
        <fullName evidence="4">Uncharacterized protein LOC106161249</fullName>
    </submittedName>
</protein>
<keyword evidence="3" id="KW-1185">Reference proteome</keyword>
<dbReference type="InParanoid" id="A0A1S3I5X0"/>
<evidence type="ECO:0000259" key="2">
    <source>
        <dbReference type="Pfam" id="PF18292"/>
    </source>
</evidence>
<keyword evidence="1" id="KW-0732">Signal</keyword>
<evidence type="ECO:0000313" key="4">
    <source>
        <dbReference type="RefSeq" id="XP_013393603.1"/>
    </source>
</evidence>
<reference evidence="4" key="1">
    <citation type="submission" date="2025-08" db="UniProtKB">
        <authorList>
            <consortium name="RefSeq"/>
        </authorList>
    </citation>
    <scope>IDENTIFICATION</scope>
    <source>
        <tissue evidence="4">Gonads</tissue>
    </source>
</reference>
<dbReference type="InterPro" id="IPR041137">
    <property type="entry name" value="ZIP4_N"/>
</dbReference>
<feature type="chain" id="PRO_5010356664" evidence="1">
    <location>
        <begin position="20"/>
        <end position="140"/>
    </location>
</feature>
<evidence type="ECO:0000313" key="3">
    <source>
        <dbReference type="Proteomes" id="UP000085678"/>
    </source>
</evidence>
<dbReference type="Proteomes" id="UP000085678">
    <property type="component" value="Unplaced"/>
</dbReference>
<gene>
    <name evidence="4" type="primary">LOC106161249</name>
</gene>
<dbReference type="AlphaFoldDB" id="A0A1S3I5X0"/>
<evidence type="ECO:0000256" key="1">
    <source>
        <dbReference type="SAM" id="SignalP"/>
    </source>
</evidence>
<proteinExistence type="predicted"/>
<dbReference type="GeneID" id="106161249"/>
<dbReference type="KEGG" id="lak:106161249"/>
<organism evidence="3 4">
    <name type="scientific">Lingula anatina</name>
    <name type="common">Brachiopod</name>
    <name type="synonym">Lingula unguis</name>
    <dbReference type="NCBI Taxonomy" id="7574"/>
    <lineage>
        <taxon>Eukaryota</taxon>
        <taxon>Metazoa</taxon>
        <taxon>Spiralia</taxon>
        <taxon>Lophotrochozoa</taxon>
        <taxon>Brachiopoda</taxon>
        <taxon>Linguliformea</taxon>
        <taxon>Lingulata</taxon>
        <taxon>Lingulida</taxon>
        <taxon>Linguloidea</taxon>
        <taxon>Lingulidae</taxon>
        <taxon>Lingula</taxon>
    </lineage>
</organism>
<feature type="signal peptide" evidence="1">
    <location>
        <begin position="1"/>
        <end position="19"/>
    </location>
</feature>
<dbReference type="RefSeq" id="XP_013393603.1">
    <property type="nucleotide sequence ID" value="XM_013538149.1"/>
</dbReference>
<sequence length="140" mass="15533">MKTMLRMSLLMLLALLGNAEEGHHDDHGHVDAFSSVFKHLQPNDVLTEESYLTPQSAQTILNEVLNRFGCLQKQFNCSECMPMTTVFSVVGGNISVGLSEEQYNQASVLILYFLHGQESGVCNLNSTLPFSFFADAIMKV</sequence>
<accession>A0A1S3I5X0</accession>